<proteinExistence type="predicted"/>
<reference evidence="1" key="1">
    <citation type="submission" date="2022-06" db="EMBL/GenBank/DDBJ databases">
        <title>Phylogenomic reconstructions and comparative analyses of Kickxellomycotina fungi.</title>
        <authorList>
            <person name="Reynolds N.K."/>
            <person name="Stajich J.E."/>
            <person name="Barry K."/>
            <person name="Grigoriev I.V."/>
            <person name="Crous P."/>
            <person name="Smith M.E."/>
        </authorList>
    </citation>
    <scope>NUCLEOTIDE SEQUENCE</scope>
    <source>
        <strain evidence="1">RSA 2271</strain>
    </source>
</reference>
<evidence type="ECO:0000313" key="2">
    <source>
        <dbReference type="Proteomes" id="UP001145114"/>
    </source>
</evidence>
<gene>
    <name evidence="1" type="ORF">EV182_004431</name>
</gene>
<evidence type="ECO:0000313" key="1">
    <source>
        <dbReference type="EMBL" id="KAJ1673854.1"/>
    </source>
</evidence>
<sequence>MRTRFTALLLSLAALAVASDVEDAVLTAAVSAYYSAMASMILNDNPMVVSVYKNNWDQVRSELEGTFKTLKAAAPQVYAEADQLLDLDSVPETYDKTWLASLVGVYTQFLGYDMDVDEIGDMAAEMGAT</sequence>
<accession>A0ACC1HIW4</accession>
<feature type="non-terminal residue" evidence="1">
    <location>
        <position position="129"/>
    </location>
</feature>
<organism evidence="1 2">
    <name type="scientific">Spiromyces aspiralis</name>
    <dbReference type="NCBI Taxonomy" id="68401"/>
    <lineage>
        <taxon>Eukaryota</taxon>
        <taxon>Fungi</taxon>
        <taxon>Fungi incertae sedis</taxon>
        <taxon>Zoopagomycota</taxon>
        <taxon>Kickxellomycotina</taxon>
        <taxon>Kickxellomycetes</taxon>
        <taxon>Kickxellales</taxon>
        <taxon>Kickxellaceae</taxon>
        <taxon>Spiromyces</taxon>
    </lineage>
</organism>
<protein>
    <submittedName>
        <fullName evidence="1">Uncharacterized protein</fullName>
    </submittedName>
</protein>
<dbReference type="Proteomes" id="UP001145114">
    <property type="component" value="Unassembled WGS sequence"/>
</dbReference>
<dbReference type="EMBL" id="JAMZIH010006498">
    <property type="protein sequence ID" value="KAJ1673854.1"/>
    <property type="molecule type" value="Genomic_DNA"/>
</dbReference>
<keyword evidence="2" id="KW-1185">Reference proteome</keyword>
<comment type="caution">
    <text evidence="1">The sequence shown here is derived from an EMBL/GenBank/DDBJ whole genome shotgun (WGS) entry which is preliminary data.</text>
</comment>
<name>A0ACC1HIW4_9FUNG</name>